<comment type="caution">
    <text evidence="2">The sequence shown here is derived from an EMBL/GenBank/DDBJ whole genome shotgun (WGS) entry which is preliminary data.</text>
</comment>
<evidence type="ECO:0000313" key="3">
    <source>
        <dbReference type="Proteomes" id="UP001300261"/>
    </source>
</evidence>
<sequence>MILIDEGQSPLVLCLPHSGTDVPKAVYNRLNATGKLQADLAWRLERVFDFHKELDATVLRSNVSRFVIDLDRDPKTPVSAAMDPARALCPATTLDGKRVYQEGEEPGPTEAEQRFLLFYAPFHKALHQQIDRLLRKHRKVILVNCQSMRSHIKGVTDEDLPLVNIGSEEGRSCDPDLRNVLVGSFRGQEGYTVSVDRYTKGGFITHSFARPALGVHAVTLLLAQRAYLRHESPPFEPDKSRMAALKAVLLDSLSRLVDWTGVSESANGRGEAAAPDGQPGTGEDTETAEAALTATGGEDEEASTPAEEEVEPAETGAPHLPKDPDSASDDTDEEPARPLLVAE</sequence>
<dbReference type="InterPro" id="IPR007709">
    <property type="entry name" value="N-FG_amidohydro"/>
</dbReference>
<dbReference type="Gene3D" id="3.40.630.40">
    <property type="entry name" value="Zn-dependent exopeptidases"/>
    <property type="match status" value="1"/>
</dbReference>
<evidence type="ECO:0000256" key="1">
    <source>
        <dbReference type="SAM" id="MobiDB-lite"/>
    </source>
</evidence>
<organism evidence="2 3">
    <name type="scientific">Roseibium salinum</name>
    <dbReference type="NCBI Taxonomy" id="1604349"/>
    <lineage>
        <taxon>Bacteria</taxon>
        <taxon>Pseudomonadati</taxon>
        <taxon>Pseudomonadota</taxon>
        <taxon>Alphaproteobacteria</taxon>
        <taxon>Hyphomicrobiales</taxon>
        <taxon>Stappiaceae</taxon>
        <taxon>Roseibium</taxon>
    </lineage>
</organism>
<dbReference type="Pfam" id="PF05013">
    <property type="entry name" value="FGase"/>
    <property type="match status" value="1"/>
</dbReference>
<name>A0ABT3R663_9HYPH</name>
<accession>A0ABT3R663</accession>
<dbReference type="RefSeq" id="WP_265964654.1">
    <property type="nucleotide sequence ID" value="NZ_JAPEVI010000003.1"/>
</dbReference>
<dbReference type="Proteomes" id="UP001300261">
    <property type="component" value="Unassembled WGS sequence"/>
</dbReference>
<proteinExistence type="predicted"/>
<keyword evidence="3" id="KW-1185">Reference proteome</keyword>
<gene>
    <name evidence="2" type="ORF">ON753_19635</name>
</gene>
<reference evidence="2 3" key="1">
    <citation type="journal article" date="2016" name="Int. J. Syst. Evol. Microbiol.">
        <title>Labrenzia salina sp. nov., isolated from the rhizosphere of the halophyte Arthrocnemum macrostachyum.</title>
        <authorList>
            <person name="Camacho M."/>
            <person name="Redondo-Gomez S."/>
            <person name="Rodriguez-Llorente I."/>
            <person name="Rohde M."/>
            <person name="Sproer C."/>
            <person name="Schumann P."/>
            <person name="Klenk H.P."/>
            <person name="Montero-Calasanz M.D.C."/>
        </authorList>
    </citation>
    <scope>NUCLEOTIDE SEQUENCE [LARGE SCALE GENOMIC DNA]</scope>
    <source>
        <strain evidence="2 3">DSM 29163</strain>
    </source>
</reference>
<dbReference type="SUPFAM" id="SSF53187">
    <property type="entry name" value="Zn-dependent exopeptidases"/>
    <property type="match status" value="1"/>
</dbReference>
<evidence type="ECO:0000313" key="2">
    <source>
        <dbReference type="EMBL" id="MCX2724556.1"/>
    </source>
</evidence>
<feature type="region of interest" description="Disordered" evidence="1">
    <location>
        <begin position="265"/>
        <end position="343"/>
    </location>
</feature>
<protein>
    <submittedName>
        <fullName evidence="2">N-formylglutamate amidohydrolase</fullName>
    </submittedName>
</protein>
<dbReference type="EMBL" id="JAPEVI010000003">
    <property type="protein sequence ID" value="MCX2724556.1"/>
    <property type="molecule type" value="Genomic_DNA"/>
</dbReference>
<feature type="compositionally biased region" description="Acidic residues" evidence="1">
    <location>
        <begin position="297"/>
        <end position="312"/>
    </location>
</feature>